<organism evidence="6 7">
    <name type="scientific">Caldicellulosiruptor changbaiensis</name>
    <dbReference type="NCBI Taxonomy" id="1222016"/>
    <lineage>
        <taxon>Bacteria</taxon>
        <taxon>Bacillati</taxon>
        <taxon>Bacillota</taxon>
        <taxon>Bacillota incertae sedis</taxon>
        <taxon>Caldicellulosiruptorales</taxon>
        <taxon>Caldicellulosiruptoraceae</taxon>
        <taxon>Caldicellulosiruptor</taxon>
    </lineage>
</organism>
<dbReference type="InterPro" id="IPR018490">
    <property type="entry name" value="cNMP-bd_dom_sf"/>
</dbReference>
<proteinExistence type="predicted"/>
<dbReference type="PROSITE" id="PS50042">
    <property type="entry name" value="CNMP_BINDING_3"/>
    <property type="match status" value="1"/>
</dbReference>
<keyword evidence="1" id="KW-0805">Transcription regulation</keyword>
<dbReference type="GO" id="GO:0003677">
    <property type="term" value="F:DNA binding"/>
    <property type="evidence" value="ECO:0007669"/>
    <property type="project" value="UniProtKB-KW"/>
</dbReference>
<dbReference type="SUPFAM" id="SSF51206">
    <property type="entry name" value="cAMP-binding domain-like"/>
    <property type="match status" value="1"/>
</dbReference>
<dbReference type="EMBL" id="CP034791">
    <property type="protein sequence ID" value="AZT90635.1"/>
    <property type="molecule type" value="Genomic_DNA"/>
</dbReference>
<dbReference type="Pfam" id="PF00027">
    <property type="entry name" value="cNMP_binding"/>
    <property type="match status" value="1"/>
</dbReference>
<evidence type="ECO:0000256" key="2">
    <source>
        <dbReference type="ARBA" id="ARBA00023125"/>
    </source>
</evidence>
<dbReference type="Pfam" id="PF13545">
    <property type="entry name" value="HTH_Crp_2"/>
    <property type="match status" value="1"/>
</dbReference>
<evidence type="ECO:0000313" key="6">
    <source>
        <dbReference type="EMBL" id="AZT90635.1"/>
    </source>
</evidence>
<keyword evidence="2" id="KW-0238">DNA-binding</keyword>
<keyword evidence="3" id="KW-0804">Transcription</keyword>
<evidence type="ECO:0000256" key="3">
    <source>
        <dbReference type="ARBA" id="ARBA00023163"/>
    </source>
</evidence>
<evidence type="ECO:0000259" key="5">
    <source>
        <dbReference type="PROSITE" id="PS51063"/>
    </source>
</evidence>
<dbReference type="PANTHER" id="PTHR24567">
    <property type="entry name" value="CRP FAMILY TRANSCRIPTIONAL REGULATORY PROTEIN"/>
    <property type="match status" value="1"/>
</dbReference>
<keyword evidence="7" id="KW-1185">Reference proteome</keyword>
<dbReference type="SUPFAM" id="SSF46785">
    <property type="entry name" value="Winged helix' DNA-binding domain"/>
    <property type="match status" value="1"/>
</dbReference>
<dbReference type="Proteomes" id="UP000282930">
    <property type="component" value="Chromosome"/>
</dbReference>
<dbReference type="GO" id="GO:0003700">
    <property type="term" value="F:DNA-binding transcription factor activity"/>
    <property type="evidence" value="ECO:0007669"/>
    <property type="project" value="TreeGrafter"/>
</dbReference>
<dbReference type="AlphaFoldDB" id="A0A3T0D6D0"/>
<gene>
    <name evidence="6" type="ORF">ELD05_08240</name>
</gene>
<dbReference type="KEGG" id="ccha:ELD05_08240"/>
<evidence type="ECO:0000256" key="1">
    <source>
        <dbReference type="ARBA" id="ARBA00023015"/>
    </source>
</evidence>
<dbReference type="InterPro" id="IPR050397">
    <property type="entry name" value="Env_Response_Regulators"/>
</dbReference>
<dbReference type="CDD" id="cd00038">
    <property type="entry name" value="CAP_ED"/>
    <property type="match status" value="1"/>
</dbReference>
<dbReference type="InterPro" id="IPR000595">
    <property type="entry name" value="cNMP-bd_dom"/>
</dbReference>
<sequence>MSYSKLSKTKLFKGIEENDIERLLCGCSLVQKSFEKDEIIAFEGDECTSIGIILEGMVDIKKVSTSGKEYTITTLLPGDTFGEAVIFSSSNFFPATVVAKSNTTILFIPKDTIINLSKKSEKFLHNFLNILSDRILLLNSKLKESTLITLRQKICNFLLEEFKKQKSLKIKLSLSKQELAEKFNVQRPSLSRELIKMREEGLIDFGGKEIWIKNLERIEEYLYENA</sequence>
<dbReference type="InterPro" id="IPR014710">
    <property type="entry name" value="RmlC-like_jellyroll"/>
</dbReference>
<evidence type="ECO:0000259" key="4">
    <source>
        <dbReference type="PROSITE" id="PS50042"/>
    </source>
</evidence>
<accession>A0A3T0D6D0</accession>
<dbReference type="PANTHER" id="PTHR24567:SF58">
    <property type="entry name" value="CYCLIC AMP-BINDING REGULATORY PROTEIN"/>
    <property type="match status" value="1"/>
</dbReference>
<dbReference type="SMART" id="SM00100">
    <property type="entry name" value="cNMP"/>
    <property type="match status" value="1"/>
</dbReference>
<dbReference type="Gene3D" id="2.60.120.10">
    <property type="entry name" value="Jelly Rolls"/>
    <property type="match status" value="1"/>
</dbReference>
<dbReference type="SMART" id="SM00419">
    <property type="entry name" value="HTH_CRP"/>
    <property type="match status" value="1"/>
</dbReference>
<name>A0A3T0D6D0_9FIRM</name>
<dbReference type="InterPro" id="IPR036390">
    <property type="entry name" value="WH_DNA-bd_sf"/>
</dbReference>
<feature type="domain" description="HTH crp-type" evidence="5">
    <location>
        <begin position="148"/>
        <end position="216"/>
    </location>
</feature>
<dbReference type="InterPro" id="IPR012318">
    <property type="entry name" value="HTH_CRP"/>
</dbReference>
<feature type="domain" description="Cyclic nucleotide-binding" evidence="4">
    <location>
        <begin position="11"/>
        <end position="116"/>
    </location>
</feature>
<dbReference type="PROSITE" id="PS51063">
    <property type="entry name" value="HTH_CRP_2"/>
    <property type="match status" value="1"/>
</dbReference>
<reference evidence="6 7" key="1">
    <citation type="submission" date="2018-12" db="EMBL/GenBank/DDBJ databases">
        <title>Genome sequence from the cellulolytic species, Caldicellulosiruptor changbaiensis.</title>
        <authorList>
            <person name="Blumer-Schuette S.E."/>
            <person name="Mendoza C."/>
        </authorList>
    </citation>
    <scope>NUCLEOTIDE SEQUENCE [LARGE SCALE GENOMIC DNA]</scope>
    <source>
        <strain evidence="6 7">CBS-Z</strain>
    </source>
</reference>
<dbReference type="RefSeq" id="WP_127352050.1">
    <property type="nucleotide sequence ID" value="NZ_CP034791.1"/>
</dbReference>
<evidence type="ECO:0000313" key="7">
    <source>
        <dbReference type="Proteomes" id="UP000282930"/>
    </source>
</evidence>
<dbReference type="GO" id="GO:0005829">
    <property type="term" value="C:cytosol"/>
    <property type="evidence" value="ECO:0007669"/>
    <property type="project" value="TreeGrafter"/>
</dbReference>
<protein>
    <submittedName>
        <fullName evidence="6">Crp/Fnr family transcriptional regulator</fullName>
    </submittedName>
</protein>